<feature type="region of interest" description="Disordered" evidence="1">
    <location>
        <begin position="424"/>
        <end position="443"/>
    </location>
</feature>
<dbReference type="AlphaFoldDB" id="A0A218W497"/>
<evidence type="ECO:0000313" key="2">
    <source>
        <dbReference type="EMBL" id="OWM66922.1"/>
    </source>
</evidence>
<sequence length="499" mass="54574">MVNKKRANSLLTLPKKELQTLCRKYGMPSYKPKPYLAEALAALLPDNFDLKALKRKCANTSCSQSVEHDPSSLDLNVLPRITGKKYLGKMVNAASKLPAESAYIESVRSVEVSTPSFEFHVRSEGGINLYVDLNSTLSEWAESLKKNICITENSNCRKSQRLHEELGRFGESTSPSKGSIAVTANETDVEHLLSGTAANSENKQNSCKEFDCLDRVDGSLTSSIEVSHTMDEGLSKPIEENSIFISPKSSSSTQNQIPVSASSDDQKIDIIGDSLSNSISDGAVSFLTSEQPLKVITEQRRTSPVRYDSCSYLGSTMHGCSAFASVEKQLSEAAGFQKDKSSQCKGSGDGLVDHNCIVASEQGESANSSEVDHGSERSQLLICPEKEARSSTASEMEILKCSQFEKSFKRNSLIFDDFVSSSNFPKRQSTNGGEGNGSSNPEVRNLRRHLSGEVLPRQSMRLVSKVLSVSYKMRALVDLVGHLELFGLVLLKYLNYIVS</sequence>
<evidence type="ECO:0000256" key="1">
    <source>
        <dbReference type="SAM" id="MobiDB-lite"/>
    </source>
</evidence>
<proteinExistence type="predicted"/>
<organism evidence="2 3">
    <name type="scientific">Punica granatum</name>
    <name type="common">Pomegranate</name>
    <dbReference type="NCBI Taxonomy" id="22663"/>
    <lineage>
        <taxon>Eukaryota</taxon>
        <taxon>Viridiplantae</taxon>
        <taxon>Streptophyta</taxon>
        <taxon>Embryophyta</taxon>
        <taxon>Tracheophyta</taxon>
        <taxon>Spermatophyta</taxon>
        <taxon>Magnoliopsida</taxon>
        <taxon>eudicotyledons</taxon>
        <taxon>Gunneridae</taxon>
        <taxon>Pentapetalae</taxon>
        <taxon>rosids</taxon>
        <taxon>malvids</taxon>
        <taxon>Myrtales</taxon>
        <taxon>Lythraceae</taxon>
        <taxon>Punica</taxon>
    </lineage>
</organism>
<dbReference type="PANTHER" id="PTHR36376:SF1">
    <property type="entry name" value="OS09G0514700 PROTEIN"/>
    <property type="match status" value="1"/>
</dbReference>
<gene>
    <name evidence="2" type="ORF">CDL15_Pgr008091</name>
</gene>
<evidence type="ECO:0000313" key="3">
    <source>
        <dbReference type="Proteomes" id="UP000197138"/>
    </source>
</evidence>
<comment type="caution">
    <text evidence="2">The sequence shown here is derived from an EMBL/GenBank/DDBJ whole genome shotgun (WGS) entry which is preliminary data.</text>
</comment>
<reference evidence="3" key="1">
    <citation type="journal article" date="2017" name="Plant J.">
        <title>The pomegranate (Punica granatum L.) genome and the genomics of punicalagin biosynthesis.</title>
        <authorList>
            <person name="Qin G."/>
            <person name="Xu C."/>
            <person name="Ming R."/>
            <person name="Tang H."/>
            <person name="Guyot R."/>
            <person name="Kramer E.M."/>
            <person name="Hu Y."/>
            <person name="Yi X."/>
            <person name="Qi Y."/>
            <person name="Xu X."/>
            <person name="Gao Z."/>
            <person name="Pan H."/>
            <person name="Jian J."/>
            <person name="Tian Y."/>
            <person name="Yue Z."/>
            <person name="Xu Y."/>
        </authorList>
    </citation>
    <scope>NUCLEOTIDE SEQUENCE [LARGE SCALE GENOMIC DNA]</scope>
    <source>
        <strain evidence="3">cv. Dabenzi</strain>
    </source>
</reference>
<protein>
    <submittedName>
        <fullName evidence="2">Uncharacterized protein</fullName>
    </submittedName>
</protein>
<dbReference type="Proteomes" id="UP000197138">
    <property type="component" value="Unassembled WGS sequence"/>
</dbReference>
<dbReference type="PANTHER" id="PTHR36376">
    <property type="entry name" value="OS09G0514700 PROTEIN"/>
    <property type="match status" value="1"/>
</dbReference>
<accession>A0A218W497</accession>
<name>A0A218W497_PUNGR</name>
<dbReference type="EMBL" id="MTKT01005472">
    <property type="protein sequence ID" value="OWM66922.1"/>
    <property type="molecule type" value="Genomic_DNA"/>
</dbReference>